<keyword evidence="7 15" id="KW-0067">ATP-binding</keyword>
<dbReference type="CDD" id="cd18811">
    <property type="entry name" value="SF2_C_RecG"/>
    <property type="match status" value="1"/>
</dbReference>
<keyword evidence="8" id="KW-0238">DNA-binding</keyword>
<dbReference type="PROSITE" id="PS51192">
    <property type="entry name" value="HELICASE_ATP_BIND_1"/>
    <property type="match status" value="1"/>
</dbReference>
<evidence type="ECO:0000256" key="13">
    <source>
        <dbReference type="ARBA" id="ARBA00034808"/>
    </source>
</evidence>
<dbReference type="InterPro" id="IPR033454">
    <property type="entry name" value="RecG_wedge"/>
</dbReference>
<dbReference type="CDD" id="cd17992">
    <property type="entry name" value="DEXHc_RecG"/>
    <property type="match status" value="1"/>
</dbReference>
<dbReference type="InterPro" id="IPR012340">
    <property type="entry name" value="NA-bd_OB-fold"/>
</dbReference>
<evidence type="ECO:0000313" key="18">
    <source>
        <dbReference type="EMBL" id="OGC33231.1"/>
    </source>
</evidence>
<evidence type="ECO:0000259" key="16">
    <source>
        <dbReference type="PROSITE" id="PS51192"/>
    </source>
</evidence>
<protein>
    <recommendedName>
        <fullName evidence="2 15">ATP-dependent DNA helicase RecG</fullName>
        <ecNumber evidence="13 15">5.6.2.4</ecNumber>
    </recommendedName>
</protein>
<dbReference type="InterPro" id="IPR011545">
    <property type="entry name" value="DEAD/DEAH_box_helicase_dom"/>
</dbReference>
<dbReference type="InterPro" id="IPR014001">
    <property type="entry name" value="Helicase_ATP-bd"/>
</dbReference>
<keyword evidence="4 15" id="KW-0227">DNA damage</keyword>
<dbReference type="InterPro" id="IPR004609">
    <property type="entry name" value="ATP-dep_DNA_helicase_RecG"/>
</dbReference>
<proteinExistence type="inferred from homology"/>
<name>A0A1F4TKH0_UNCSA</name>
<keyword evidence="9 15" id="KW-0233">DNA recombination</keyword>
<dbReference type="GO" id="GO:0016887">
    <property type="term" value="F:ATP hydrolysis activity"/>
    <property type="evidence" value="ECO:0007669"/>
    <property type="project" value="RHEA"/>
</dbReference>
<comment type="similarity">
    <text evidence="1 15">Belongs to the helicase family. RecG subfamily.</text>
</comment>
<evidence type="ECO:0000256" key="10">
    <source>
        <dbReference type="ARBA" id="ARBA00023204"/>
    </source>
</evidence>
<reference evidence="18 19" key="1">
    <citation type="journal article" date="2016" name="Nat. Commun.">
        <title>Thousands of microbial genomes shed light on interconnected biogeochemical processes in an aquifer system.</title>
        <authorList>
            <person name="Anantharaman K."/>
            <person name="Brown C.T."/>
            <person name="Hug L.A."/>
            <person name="Sharon I."/>
            <person name="Castelle C.J."/>
            <person name="Probst A.J."/>
            <person name="Thomas B.C."/>
            <person name="Singh A."/>
            <person name="Wilkins M.J."/>
            <person name="Karaoz U."/>
            <person name="Brodie E.L."/>
            <person name="Williams K.H."/>
            <person name="Hubbard S.S."/>
            <person name="Banfield J.F."/>
        </authorList>
    </citation>
    <scope>NUCLEOTIDE SEQUENCE [LARGE SCALE GENOMIC DNA]</scope>
</reference>
<dbReference type="Proteomes" id="UP000177309">
    <property type="component" value="Unassembled WGS sequence"/>
</dbReference>
<dbReference type="AlphaFoldDB" id="A0A1F4TKH0"/>
<dbReference type="InterPro" id="IPR045562">
    <property type="entry name" value="RecG_dom3_C"/>
</dbReference>
<organism evidence="18 19">
    <name type="scientific">candidate division WOR-1 bacterium RIFOXYC2_FULL_41_25</name>
    <dbReference type="NCBI Taxonomy" id="1802586"/>
    <lineage>
        <taxon>Bacteria</taxon>
        <taxon>Bacillati</taxon>
        <taxon>Saganbacteria</taxon>
    </lineage>
</organism>
<sequence>MNDKRLDTPIQYLKGVGPKLAKVLKKVGLETVEDILYFVPREYEDRTQIVPLGKVQPADFVIVKGLVASVNNQNTRGRFSVLKVRLEDRSGYIEAVWFNQPYLSGLFSHGMKLIVSGRVEMSEYSGTMQLVVREFEIDLGEDLKFVPRYPLTKGLYPKKIREIVKTAVNDYLKEIPDLLPEEIKTKYALLDIEKAIKKLHFPDNLAEVEPAHKRLAFDDFFVFQLGLLLRRKKTKKTPGIAFEIDQTNLDLFTNQLPFELTKAQQRVLSEILADMKGKHPMSRLIQGDVGSGKTIVATIAALAAIQNGYQVAIMAPTEILAQQHYTKVADFLSGQNVRVKLLTGTTQRKEQVSETAEWNLLIGTHALIEEKVQFEKLGLVIIDEQHRFGVLQRAKLKQKACLLASRRSGPAGRDFNPDIIFMTATPIPRSLAFTLYGDLDRSIIDEMPPGRTPIKTNYVPKSKRKSSYGFMRKEIEQGRQIFIVCPLVEESEKLDLKAAMEEAVRLQEDIFPDYKVGLLHGRLKGEEKERIMNEFKAGKLHILVSTTVIEVGIDIPNASVMVVEHAERFGLSQLHQLRGRIGRGVDQSYCFLFGDPKTEEAKERVKAMVESTDGFHIAEVDLRLRGPGDFLGVRQSGLPSFRVADIIKDEEILREARQAAKELLKADPTLKAEEHQLLKESIKSMYGKFLGY</sequence>
<evidence type="ECO:0000256" key="2">
    <source>
        <dbReference type="ARBA" id="ARBA00017846"/>
    </source>
</evidence>
<dbReference type="PANTHER" id="PTHR47964:SF1">
    <property type="entry name" value="ATP-DEPENDENT DNA HELICASE HOMOLOG RECG, CHLOROPLASTIC"/>
    <property type="match status" value="1"/>
</dbReference>
<evidence type="ECO:0000256" key="6">
    <source>
        <dbReference type="ARBA" id="ARBA00022806"/>
    </source>
</evidence>
<dbReference type="InterPro" id="IPR047112">
    <property type="entry name" value="RecG/Mfd"/>
</dbReference>
<dbReference type="EC" id="5.6.2.4" evidence="13 15"/>
<dbReference type="SUPFAM" id="SSF50249">
    <property type="entry name" value="Nucleic acid-binding proteins"/>
    <property type="match status" value="1"/>
</dbReference>
<evidence type="ECO:0000256" key="7">
    <source>
        <dbReference type="ARBA" id="ARBA00022840"/>
    </source>
</evidence>
<dbReference type="GO" id="GO:0003677">
    <property type="term" value="F:DNA binding"/>
    <property type="evidence" value="ECO:0007669"/>
    <property type="project" value="UniProtKB-KW"/>
</dbReference>
<dbReference type="EMBL" id="MEUI01000038">
    <property type="protein sequence ID" value="OGC33231.1"/>
    <property type="molecule type" value="Genomic_DNA"/>
</dbReference>
<dbReference type="GO" id="GO:0006281">
    <property type="term" value="P:DNA repair"/>
    <property type="evidence" value="ECO:0007669"/>
    <property type="project" value="UniProtKB-UniRule"/>
</dbReference>
<dbReference type="NCBIfam" id="NF008168">
    <property type="entry name" value="PRK10917.2-2"/>
    <property type="match status" value="1"/>
</dbReference>
<dbReference type="Pfam" id="PF00271">
    <property type="entry name" value="Helicase_C"/>
    <property type="match status" value="1"/>
</dbReference>
<keyword evidence="11" id="KW-0413">Isomerase</keyword>
<dbReference type="NCBIfam" id="NF008165">
    <property type="entry name" value="PRK10917.1-3"/>
    <property type="match status" value="1"/>
</dbReference>
<evidence type="ECO:0000256" key="8">
    <source>
        <dbReference type="ARBA" id="ARBA00023125"/>
    </source>
</evidence>
<keyword evidence="5 15" id="KW-0378">Hydrolase</keyword>
<accession>A0A1F4TKH0</accession>
<evidence type="ECO:0000259" key="17">
    <source>
        <dbReference type="PROSITE" id="PS51194"/>
    </source>
</evidence>
<feature type="domain" description="Helicase ATP-binding" evidence="16">
    <location>
        <begin position="274"/>
        <end position="444"/>
    </location>
</feature>
<evidence type="ECO:0000313" key="19">
    <source>
        <dbReference type="Proteomes" id="UP000177309"/>
    </source>
</evidence>
<dbReference type="GO" id="GO:0006310">
    <property type="term" value="P:DNA recombination"/>
    <property type="evidence" value="ECO:0007669"/>
    <property type="project" value="UniProtKB-UniRule"/>
</dbReference>
<evidence type="ECO:0000256" key="15">
    <source>
        <dbReference type="RuleBase" id="RU363016"/>
    </source>
</evidence>
<dbReference type="PANTHER" id="PTHR47964">
    <property type="entry name" value="ATP-DEPENDENT DNA HELICASE HOMOLOG RECG, CHLOROPLASTIC"/>
    <property type="match status" value="1"/>
</dbReference>
<dbReference type="CDD" id="cd04488">
    <property type="entry name" value="RecG_wedge_OBF"/>
    <property type="match status" value="1"/>
</dbReference>
<dbReference type="Pfam" id="PF00270">
    <property type="entry name" value="DEAD"/>
    <property type="match status" value="1"/>
</dbReference>
<dbReference type="Gene3D" id="3.40.50.300">
    <property type="entry name" value="P-loop containing nucleotide triphosphate hydrolases"/>
    <property type="match status" value="2"/>
</dbReference>
<keyword evidence="3 15" id="KW-0547">Nucleotide-binding</keyword>
<dbReference type="SUPFAM" id="SSF52540">
    <property type="entry name" value="P-loop containing nucleoside triphosphate hydrolases"/>
    <property type="match status" value="2"/>
</dbReference>
<dbReference type="SMART" id="SM00490">
    <property type="entry name" value="HELICc"/>
    <property type="match status" value="1"/>
</dbReference>
<dbReference type="Pfam" id="PF19833">
    <property type="entry name" value="RecG_dom3_C"/>
    <property type="match status" value="1"/>
</dbReference>
<evidence type="ECO:0000256" key="1">
    <source>
        <dbReference type="ARBA" id="ARBA00007504"/>
    </source>
</evidence>
<feature type="domain" description="Helicase C-terminal" evidence="17">
    <location>
        <begin position="463"/>
        <end position="628"/>
    </location>
</feature>
<dbReference type="InterPro" id="IPR027417">
    <property type="entry name" value="P-loop_NTPase"/>
</dbReference>
<keyword evidence="6 15" id="KW-0347">Helicase</keyword>
<evidence type="ECO:0000256" key="14">
    <source>
        <dbReference type="ARBA" id="ARBA00048988"/>
    </source>
</evidence>
<evidence type="ECO:0000256" key="9">
    <source>
        <dbReference type="ARBA" id="ARBA00023172"/>
    </source>
</evidence>
<comment type="catalytic activity">
    <reaction evidence="14 15">
        <text>ATP + H2O = ADP + phosphate + H(+)</text>
        <dbReference type="Rhea" id="RHEA:13065"/>
        <dbReference type="ChEBI" id="CHEBI:15377"/>
        <dbReference type="ChEBI" id="CHEBI:15378"/>
        <dbReference type="ChEBI" id="CHEBI:30616"/>
        <dbReference type="ChEBI" id="CHEBI:43474"/>
        <dbReference type="ChEBI" id="CHEBI:456216"/>
        <dbReference type="EC" id="5.6.2.4"/>
    </reaction>
</comment>
<dbReference type="NCBIfam" id="TIGR00643">
    <property type="entry name" value="recG"/>
    <property type="match status" value="1"/>
</dbReference>
<keyword evidence="10 15" id="KW-0234">DNA repair</keyword>
<evidence type="ECO:0000256" key="12">
    <source>
        <dbReference type="ARBA" id="ARBA00034617"/>
    </source>
</evidence>
<evidence type="ECO:0000256" key="3">
    <source>
        <dbReference type="ARBA" id="ARBA00022741"/>
    </source>
</evidence>
<dbReference type="Gene3D" id="2.40.50.140">
    <property type="entry name" value="Nucleic acid-binding proteins"/>
    <property type="match status" value="1"/>
</dbReference>
<evidence type="ECO:0000256" key="11">
    <source>
        <dbReference type="ARBA" id="ARBA00023235"/>
    </source>
</evidence>
<comment type="catalytic activity">
    <reaction evidence="12 15">
        <text>Couples ATP hydrolysis with the unwinding of duplex DNA by translocating in the 3'-5' direction.</text>
        <dbReference type="EC" id="5.6.2.4"/>
    </reaction>
</comment>
<dbReference type="InterPro" id="IPR001650">
    <property type="entry name" value="Helicase_C-like"/>
</dbReference>
<gene>
    <name evidence="18" type="ORF">A2462_07380</name>
</gene>
<dbReference type="GO" id="GO:0043138">
    <property type="term" value="F:3'-5' DNA helicase activity"/>
    <property type="evidence" value="ECO:0007669"/>
    <property type="project" value="UniProtKB-EC"/>
</dbReference>
<evidence type="ECO:0000256" key="4">
    <source>
        <dbReference type="ARBA" id="ARBA00022763"/>
    </source>
</evidence>
<comment type="function">
    <text evidence="15">Plays a critical role in recombination and DNA repair. Helps process Holliday junction intermediates to mature products by catalyzing branch migration. Has replication fork regression activity, unwinds stalled or blocked replication forks to make a HJ that can be resolved. Has a DNA unwinding activity characteristic of a DNA helicase with 3'-5' polarity.</text>
</comment>
<comment type="caution">
    <text evidence="18">The sequence shown here is derived from an EMBL/GenBank/DDBJ whole genome shotgun (WGS) entry which is preliminary data.</text>
</comment>
<dbReference type="PROSITE" id="PS51194">
    <property type="entry name" value="HELICASE_CTER"/>
    <property type="match status" value="1"/>
</dbReference>
<dbReference type="SMART" id="SM00487">
    <property type="entry name" value="DEXDc"/>
    <property type="match status" value="1"/>
</dbReference>
<evidence type="ECO:0000256" key="5">
    <source>
        <dbReference type="ARBA" id="ARBA00022801"/>
    </source>
</evidence>
<dbReference type="GO" id="GO:0005524">
    <property type="term" value="F:ATP binding"/>
    <property type="evidence" value="ECO:0007669"/>
    <property type="project" value="UniProtKB-KW"/>
</dbReference>
<dbReference type="Pfam" id="PF17191">
    <property type="entry name" value="RecG_wedge"/>
    <property type="match status" value="1"/>
</dbReference>